<accession>A0ABY5UI55</accession>
<keyword evidence="5" id="KW-0349">Heme</keyword>
<keyword evidence="16" id="KW-1185">Reference proteome</keyword>
<keyword evidence="6 13" id="KW-0812">Transmembrane</keyword>
<keyword evidence="11 13" id="KW-0472">Membrane</keyword>
<evidence type="ECO:0000313" key="15">
    <source>
        <dbReference type="EMBL" id="UWL63035.1"/>
    </source>
</evidence>
<keyword evidence="4" id="KW-1003">Cell membrane</keyword>
<keyword evidence="7" id="KW-0479">Metal-binding</keyword>
<evidence type="ECO:0000256" key="8">
    <source>
        <dbReference type="ARBA" id="ARBA00022982"/>
    </source>
</evidence>
<dbReference type="SUPFAM" id="SSF81342">
    <property type="entry name" value="Transmembrane di-heme cytochromes"/>
    <property type="match status" value="1"/>
</dbReference>
<comment type="similarity">
    <text evidence="12">Belongs to the cytochrome b561 family.</text>
</comment>
<comment type="subcellular location">
    <subcellularLocation>
        <location evidence="2">Cell membrane</location>
        <topology evidence="2">Multi-pass membrane protein</topology>
    </subcellularLocation>
</comment>
<evidence type="ECO:0000256" key="5">
    <source>
        <dbReference type="ARBA" id="ARBA00022617"/>
    </source>
</evidence>
<keyword evidence="8" id="KW-0249">Electron transport</keyword>
<evidence type="ECO:0000256" key="4">
    <source>
        <dbReference type="ARBA" id="ARBA00022475"/>
    </source>
</evidence>
<evidence type="ECO:0000259" key="14">
    <source>
        <dbReference type="Pfam" id="PF01292"/>
    </source>
</evidence>
<dbReference type="RefSeq" id="WP_121986358.1">
    <property type="nucleotide sequence ID" value="NZ_CP099968.1"/>
</dbReference>
<keyword evidence="3" id="KW-0813">Transport</keyword>
<gene>
    <name evidence="15" type="ORF">NIK97_14825</name>
</gene>
<dbReference type="InterPro" id="IPR011577">
    <property type="entry name" value="Cyt_b561_bac/Ni-Hgenase"/>
</dbReference>
<evidence type="ECO:0000256" key="6">
    <source>
        <dbReference type="ARBA" id="ARBA00022692"/>
    </source>
</evidence>
<evidence type="ECO:0000256" key="13">
    <source>
        <dbReference type="SAM" id="Phobius"/>
    </source>
</evidence>
<protein>
    <submittedName>
        <fullName evidence="15">Cytochrome b</fullName>
    </submittedName>
</protein>
<dbReference type="EMBL" id="CP099968">
    <property type="protein sequence ID" value="UWL63035.1"/>
    <property type="molecule type" value="Genomic_DNA"/>
</dbReference>
<feature type="transmembrane region" description="Helical" evidence="13">
    <location>
        <begin position="21"/>
        <end position="42"/>
    </location>
</feature>
<keyword evidence="9 13" id="KW-1133">Transmembrane helix</keyword>
<organism evidence="15 16">
    <name type="scientific">Brucella pseudintermedia</name>
    <dbReference type="NCBI Taxonomy" id="370111"/>
    <lineage>
        <taxon>Bacteria</taxon>
        <taxon>Pseudomonadati</taxon>
        <taxon>Pseudomonadota</taxon>
        <taxon>Alphaproteobacteria</taxon>
        <taxon>Hyphomicrobiales</taxon>
        <taxon>Brucellaceae</taxon>
        <taxon>Brucella/Ochrobactrum group</taxon>
        <taxon>Brucella</taxon>
    </lineage>
</organism>
<dbReference type="InterPro" id="IPR052168">
    <property type="entry name" value="Cytochrome_b561_oxidase"/>
</dbReference>
<evidence type="ECO:0000256" key="10">
    <source>
        <dbReference type="ARBA" id="ARBA00023004"/>
    </source>
</evidence>
<dbReference type="PANTHER" id="PTHR30529">
    <property type="entry name" value="CYTOCHROME B561"/>
    <property type="match status" value="1"/>
</dbReference>
<sequence length="187" mass="20903">MDSENRIWDNRSGYGIVSRNFHWIMAFLFAFEFGISFIHLLFKGSAIDDLLWTKHMQLGVILLLLVMFRALWGALNIVGRPYEVSMAGRLAVLGHLAIYALMFVVPALALLRSYGRGRGFSFLGIELFQQTGIVNETLTAPGDALHSLLGWVLLVTVAGHASIALIHHFVLRDDTLRYMAGRKKTGV</sequence>
<evidence type="ECO:0000256" key="9">
    <source>
        <dbReference type="ARBA" id="ARBA00022989"/>
    </source>
</evidence>
<reference evidence="15" key="1">
    <citation type="submission" date="2022-06" db="EMBL/GenBank/DDBJ databases">
        <title>Complete Genome Sequence of Deoxynivalenol-bioadsorption Ochrobactrum pseudintermedium ASAG-D25.</title>
        <authorList>
            <person name="Wang N."/>
        </authorList>
    </citation>
    <scope>NUCLEOTIDE SEQUENCE</scope>
    <source>
        <strain evidence="15">ASAG-D25</strain>
    </source>
</reference>
<dbReference type="PANTHER" id="PTHR30529:SF1">
    <property type="entry name" value="CYTOCHROME B561 HOMOLOG 2"/>
    <property type="match status" value="1"/>
</dbReference>
<evidence type="ECO:0000256" key="2">
    <source>
        <dbReference type="ARBA" id="ARBA00004651"/>
    </source>
</evidence>
<evidence type="ECO:0000256" key="1">
    <source>
        <dbReference type="ARBA" id="ARBA00001970"/>
    </source>
</evidence>
<keyword evidence="10" id="KW-0408">Iron</keyword>
<evidence type="ECO:0000313" key="16">
    <source>
        <dbReference type="Proteomes" id="UP001058739"/>
    </source>
</evidence>
<evidence type="ECO:0000256" key="7">
    <source>
        <dbReference type="ARBA" id="ARBA00022723"/>
    </source>
</evidence>
<feature type="transmembrane region" description="Helical" evidence="13">
    <location>
        <begin position="90"/>
        <end position="111"/>
    </location>
</feature>
<dbReference type="Pfam" id="PF01292">
    <property type="entry name" value="Ni_hydr_CYTB"/>
    <property type="match status" value="1"/>
</dbReference>
<name>A0ABY5UI55_9HYPH</name>
<dbReference type="InterPro" id="IPR016174">
    <property type="entry name" value="Di-haem_cyt_TM"/>
</dbReference>
<feature type="transmembrane region" description="Helical" evidence="13">
    <location>
        <begin position="58"/>
        <end position="78"/>
    </location>
</feature>
<proteinExistence type="inferred from homology"/>
<evidence type="ECO:0000256" key="12">
    <source>
        <dbReference type="ARBA" id="ARBA00037975"/>
    </source>
</evidence>
<feature type="domain" description="Cytochrome b561 bacterial/Ni-hydrogenase" evidence="14">
    <location>
        <begin position="14"/>
        <end position="180"/>
    </location>
</feature>
<comment type="cofactor">
    <cofactor evidence="1">
        <name>heme b</name>
        <dbReference type="ChEBI" id="CHEBI:60344"/>
    </cofactor>
</comment>
<feature type="transmembrane region" description="Helical" evidence="13">
    <location>
        <begin position="148"/>
        <end position="171"/>
    </location>
</feature>
<evidence type="ECO:0000256" key="11">
    <source>
        <dbReference type="ARBA" id="ARBA00023136"/>
    </source>
</evidence>
<dbReference type="Proteomes" id="UP001058739">
    <property type="component" value="Chromosome 02"/>
</dbReference>
<evidence type="ECO:0000256" key="3">
    <source>
        <dbReference type="ARBA" id="ARBA00022448"/>
    </source>
</evidence>